<sequence length="164" mass="18764">MSRFKNAFPALIFIIVSIIVYLQALNIRTLKFGGALGGDFFPKVLSILMLVISVIWLIREIVISAKKKGFDAATENNSSSWLKKGVRDVFVFLAVFIVYIFSLRYFGFLIPSVILVFFNFVLLKDDFNAKNLPVAIIYSLVITVGLWYLFEKVFELVLPKGMYW</sequence>
<feature type="transmembrane region" description="Helical" evidence="1">
    <location>
        <begin position="7"/>
        <end position="28"/>
    </location>
</feature>
<protein>
    <submittedName>
        <fullName evidence="3">Tripartite tricarboxylate transporter TctB family protein</fullName>
    </submittedName>
</protein>
<evidence type="ECO:0000259" key="2">
    <source>
        <dbReference type="Pfam" id="PF07331"/>
    </source>
</evidence>
<evidence type="ECO:0000313" key="3">
    <source>
        <dbReference type="EMBL" id="SHN48968.1"/>
    </source>
</evidence>
<dbReference type="EMBL" id="FRDJ01000001">
    <property type="protein sequence ID" value="SHN48968.1"/>
    <property type="molecule type" value="Genomic_DNA"/>
</dbReference>
<dbReference type="Proteomes" id="UP000184207">
    <property type="component" value="Unassembled WGS sequence"/>
</dbReference>
<evidence type="ECO:0000313" key="4">
    <source>
        <dbReference type="Proteomes" id="UP000184207"/>
    </source>
</evidence>
<accession>A0A1M7RSA2</accession>
<feature type="transmembrane region" description="Helical" evidence="1">
    <location>
        <begin position="89"/>
        <end position="120"/>
    </location>
</feature>
<dbReference type="Pfam" id="PF07331">
    <property type="entry name" value="TctB"/>
    <property type="match status" value="1"/>
</dbReference>
<gene>
    <name evidence="3" type="ORF">SAMN02745226_00079</name>
</gene>
<proteinExistence type="predicted"/>
<dbReference type="InterPro" id="IPR009936">
    <property type="entry name" value="DUF1468"/>
</dbReference>
<dbReference type="STRING" id="1121883.SAMN02745226_00079"/>
<reference evidence="4" key="1">
    <citation type="submission" date="2016-12" db="EMBL/GenBank/DDBJ databases">
        <authorList>
            <person name="Varghese N."/>
            <person name="Submissions S."/>
        </authorList>
    </citation>
    <scope>NUCLEOTIDE SEQUENCE [LARGE SCALE GENOMIC DNA]</scope>
    <source>
        <strain evidence="4">DSM 13020</strain>
    </source>
</reference>
<keyword evidence="1" id="KW-0812">Transmembrane</keyword>
<organism evidence="3 4">
    <name type="scientific">Fervidobacterium gondwanense DSM 13020</name>
    <dbReference type="NCBI Taxonomy" id="1121883"/>
    <lineage>
        <taxon>Bacteria</taxon>
        <taxon>Thermotogati</taxon>
        <taxon>Thermotogota</taxon>
        <taxon>Thermotogae</taxon>
        <taxon>Thermotogales</taxon>
        <taxon>Fervidobacteriaceae</taxon>
        <taxon>Fervidobacterium</taxon>
    </lineage>
</organism>
<feature type="transmembrane region" description="Helical" evidence="1">
    <location>
        <begin position="40"/>
        <end position="58"/>
    </location>
</feature>
<keyword evidence="1" id="KW-0472">Membrane</keyword>
<evidence type="ECO:0000256" key="1">
    <source>
        <dbReference type="SAM" id="Phobius"/>
    </source>
</evidence>
<feature type="transmembrane region" description="Helical" evidence="1">
    <location>
        <begin position="132"/>
        <end position="150"/>
    </location>
</feature>
<dbReference type="RefSeq" id="WP_072757197.1">
    <property type="nucleotide sequence ID" value="NZ_FRDJ01000001.1"/>
</dbReference>
<keyword evidence="1" id="KW-1133">Transmembrane helix</keyword>
<feature type="domain" description="DUF1468" evidence="2">
    <location>
        <begin position="10"/>
        <end position="159"/>
    </location>
</feature>
<name>A0A1M7RSA2_FERGO</name>
<dbReference type="AlphaFoldDB" id="A0A1M7RSA2"/>
<keyword evidence="4" id="KW-1185">Reference proteome</keyword>